<protein>
    <submittedName>
        <fullName evidence="1">Uncharacterized protein</fullName>
    </submittedName>
</protein>
<accession>A0AAV7V9G2</accession>
<proteinExistence type="predicted"/>
<comment type="caution">
    <text evidence="1">The sequence shown here is derived from an EMBL/GenBank/DDBJ whole genome shotgun (WGS) entry which is preliminary data.</text>
</comment>
<dbReference type="EMBL" id="JANPWB010000003">
    <property type="protein sequence ID" value="KAJ1197953.1"/>
    <property type="molecule type" value="Genomic_DNA"/>
</dbReference>
<dbReference type="Proteomes" id="UP001066276">
    <property type="component" value="Chromosome 2_1"/>
</dbReference>
<organism evidence="1 2">
    <name type="scientific">Pleurodeles waltl</name>
    <name type="common">Iberian ribbed newt</name>
    <dbReference type="NCBI Taxonomy" id="8319"/>
    <lineage>
        <taxon>Eukaryota</taxon>
        <taxon>Metazoa</taxon>
        <taxon>Chordata</taxon>
        <taxon>Craniata</taxon>
        <taxon>Vertebrata</taxon>
        <taxon>Euteleostomi</taxon>
        <taxon>Amphibia</taxon>
        <taxon>Batrachia</taxon>
        <taxon>Caudata</taxon>
        <taxon>Salamandroidea</taxon>
        <taxon>Salamandridae</taxon>
        <taxon>Pleurodelinae</taxon>
        <taxon>Pleurodeles</taxon>
    </lineage>
</organism>
<evidence type="ECO:0000313" key="1">
    <source>
        <dbReference type="EMBL" id="KAJ1197953.1"/>
    </source>
</evidence>
<sequence>MHVKFQEAMGQEAAPAAACTGGALLARWTSPRHVGHNLATMDDSDFKYQDAVGQDVARACSGETLLAR</sequence>
<reference evidence="1" key="1">
    <citation type="journal article" date="2022" name="bioRxiv">
        <title>Sequencing and chromosome-scale assembly of the giantPleurodeles waltlgenome.</title>
        <authorList>
            <person name="Brown T."/>
            <person name="Elewa A."/>
            <person name="Iarovenko S."/>
            <person name="Subramanian E."/>
            <person name="Araus A.J."/>
            <person name="Petzold A."/>
            <person name="Susuki M."/>
            <person name="Suzuki K.-i.T."/>
            <person name="Hayashi T."/>
            <person name="Toyoda A."/>
            <person name="Oliveira C."/>
            <person name="Osipova E."/>
            <person name="Leigh N.D."/>
            <person name="Simon A."/>
            <person name="Yun M.H."/>
        </authorList>
    </citation>
    <scope>NUCLEOTIDE SEQUENCE</scope>
    <source>
        <strain evidence="1">20211129_DDA</strain>
        <tissue evidence="1">Liver</tissue>
    </source>
</reference>
<name>A0AAV7V9G2_PLEWA</name>
<keyword evidence="2" id="KW-1185">Reference proteome</keyword>
<evidence type="ECO:0000313" key="2">
    <source>
        <dbReference type="Proteomes" id="UP001066276"/>
    </source>
</evidence>
<gene>
    <name evidence="1" type="ORF">NDU88_001797</name>
</gene>
<dbReference type="AlphaFoldDB" id="A0AAV7V9G2"/>